<dbReference type="EMBL" id="JAWDJR010000015">
    <property type="protein sequence ID" value="KAK9961854.1"/>
    <property type="molecule type" value="Genomic_DNA"/>
</dbReference>
<dbReference type="GO" id="GO:0006421">
    <property type="term" value="P:asparaginyl-tRNA aminoacylation"/>
    <property type="evidence" value="ECO:0007669"/>
    <property type="project" value="TreeGrafter"/>
</dbReference>
<dbReference type="PROSITE" id="PS50862">
    <property type="entry name" value="AA_TRNA_LIGASE_II"/>
    <property type="match status" value="1"/>
</dbReference>
<dbReference type="Gene3D" id="2.40.50.140">
    <property type="entry name" value="Nucleic acid-binding proteins"/>
    <property type="match status" value="1"/>
</dbReference>
<dbReference type="PANTHER" id="PTHR22594">
    <property type="entry name" value="ASPARTYL/LYSYL-TRNA SYNTHETASE"/>
    <property type="match status" value="1"/>
</dbReference>
<dbReference type="InterPro" id="IPR002312">
    <property type="entry name" value="Asp/Asn-tRNA-synth_IIb"/>
</dbReference>
<dbReference type="GO" id="GO:0004816">
    <property type="term" value="F:asparagine-tRNA ligase activity"/>
    <property type="evidence" value="ECO:0007669"/>
    <property type="project" value="TreeGrafter"/>
</dbReference>
<dbReference type="Proteomes" id="UP001479290">
    <property type="component" value="Unassembled WGS sequence"/>
</dbReference>
<dbReference type="CDD" id="cd00776">
    <property type="entry name" value="AsxRS_core"/>
    <property type="match status" value="1"/>
</dbReference>
<evidence type="ECO:0000256" key="2">
    <source>
        <dbReference type="ARBA" id="ARBA00022741"/>
    </source>
</evidence>
<keyword evidence="2" id="KW-0547">Nucleotide-binding</keyword>
<evidence type="ECO:0000313" key="7">
    <source>
        <dbReference type="EMBL" id="KAK9961854.1"/>
    </source>
</evidence>
<keyword evidence="8" id="KW-1185">Reference proteome</keyword>
<evidence type="ECO:0000259" key="6">
    <source>
        <dbReference type="PROSITE" id="PS50862"/>
    </source>
</evidence>
<organism evidence="7 8">
    <name type="scientific">Culter alburnus</name>
    <name type="common">Topmouth culter</name>
    <dbReference type="NCBI Taxonomy" id="194366"/>
    <lineage>
        <taxon>Eukaryota</taxon>
        <taxon>Metazoa</taxon>
        <taxon>Chordata</taxon>
        <taxon>Craniata</taxon>
        <taxon>Vertebrata</taxon>
        <taxon>Euteleostomi</taxon>
        <taxon>Actinopterygii</taxon>
        <taxon>Neopterygii</taxon>
        <taxon>Teleostei</taxon>
        <taxon>Ostariophysi</taxon>
        <taxon>Cypriniformes</taxon>
        <taxon>Xenocyprididae</taxon>
        <taxon>Xenocypridinae</taxon>
        <taxon>Culter</taxon>
    </lineage>
</organism>
<accession>A0AAW1ZK90</accession>
<protein>
    <recommendedName>
        <fullName evidence="6">Aminoacyl-transfer RNA synthetases class-II family profile domain-containing protein</fullName>
    </recommendedName>
</protein>
<keyword evidence="4" id="KW-0648">Protein biosynthesis</keyword>
<evidence type="ECO:0000256" key="3">
    <source>
        <dbReference type="ARBA" id="ARBA00022840"/>
    </source>
</evidence>
<dbReference type="InterPro" id="IPR004364">
    <property type="entry name" value="Aa-tRNA-synt_II"/>
</dbReference>
<name>A0AAW1ZK90_CULAL</name>
<dbReference type="Pfam" id="PF01336">
    <property type="entry name" value="tRNA_anti-codon"/>
    <property type="match status" value="1"/>
</dbReference>
<evidence type="ECO:0000256" key="5">
    <source>
        <dbReference type="ARBA" id="ARBA00023146"/>
    </source>
</evidence>
<gene>
    <name evidence="7" type="ORF">ABG768_007254</name>
</gene>
<dbReference type="InterPro" id="IPR004365">
    <property type="entry name" value="NA-bd_OB_tRNA"/>
</dbReference>
<keyword evidence="3" id="KW-0067">ATP-binding</keyword>
<dbReference type="CDD" id="cd04318">
    <property type="entry name" value="EcAsnRS_like_N"/>
    <property type="match status" value="1"/>
</dbReference>
<dbReference type="GO" id="GO:0005524">
    <property type="term" value="F:ATP binding"/>
    <property type="evidence" value="ECO:0007669"/>
    <property type="project" value="UniProtKB-KW"/>
</dbReference>
<dbReference type="Pfam" id="PF00152">
    <property type="entry name" value="tRNA-synt_2"/>
    <property type="match status" value="1"/>
</dbReference>
<evidence type="ECO:0000256" key="4">
    <source>
        <dbReference type="ARBA" id="ARBA00022917"/>
    </source>
</evidence>
<dbReference type="InterPro" id="IPR012340">
    <property type="entry name" value="NA-bd_OB-fold"/>
</dbReference>
<dbReference type="GO" id="GO:0003676">
    <property type="term" value="F:nucleic acid binding"/>
    <property type="evidence" value="ECO:0007669"/>
    <property type="project" value="InterPro"/>
</dbReference>
<dbReference type="InterPro" id="IPR045864">
    <property type="entry name" value="aa-tRNA-synth_II/BPL/LPL"/>
</dbReference>
<dbReference type="Gene3D" id="3.30.930.10">
    <property type="entry name" value="Bira Bifunctional Protein, Domain 2"/>
    <property type="match status" value="2"/>
</dbReference>
<proteinExistence type="predicted"/>
<evidence type="ECO:0000256" key="1">
    <source>
        <dbReference type="ARBA" id="ARBA00022598"/>
    </source>
</evidence>
<sequence length="452" mass="51310">MMSLTLQRIPVFTTPLFCRWSSKVFQRHCSRMKMRVSDALASKETGTNVRIQGWVRSVRPQKDNLFLNVNDGSSLQPLQVVAGSHLNTRDLTFGCAVDITGTLEKSPSKKQNVELQAQRIEVVGECNPVDFPFKIKERHSLEYVRQFPHLRCRTNAFSSLLRIRSEASAAIQSFFRDNSYLQIHTPVITSNDCEGAGELFQVKPAGDKNDSDDPNPHFFSVPAYLTVSGQLHLEVMAGAFSAVYTFGPTFRAENSQSRRHLAEFYMVEAEIAFTESLDDLMKDQVDLMLKRKFNIISYTEAIDILKSSSQNFTFSTEWGCDLQTEHEKFLVKHCGNVPVFVINYPYELKPFYARDNQDQPKHTAAAVDLLVPEVGELCGGSLREERLELLSQRLAHAGLKDTYEWYLQLREFGSVPHGGFGMGFERYLLCILGLHNIKDVIPFARFSHSCLL</sequence>
<dbReference type="PRINTS" id="PR01042">
    <property type="entry name" value="TRNASYNTHASP"/>
</dbReference>
<evidence type="ECO:0000313" key="8">
    <source>
        <dbReference type="Proteomes" id="UP001479290"/>
    </source>
</evidence>
<keyword evidence="5" id="KW-0030">Aminoacyl-tRNA synthetase</keyword>
<dbReference type="SUPFAM" id="SSF50249">
    <property type="entry name" value="Nucleic acid-binding proteins"/>
    <property type="match status" value="1"/>
</dbReference>
<reference evidence="7 8" key="1">
    <citation type="submission" date="2024-05" db="EMBL/GenBank/DDBJ databases">
        <title>A high-quality chromosomal-level genome assembly of Topmouth culter (Culter alburnus).</title>
        <authorList>
            <person name="Zhao H."/>
        </authorList>
    </citation>
    <scope>NUCLEOTIDE SEQUENCE [LARGE SCALE GENOMIC DNA]</scope>
    <source>
        <strain evidence="7">CATC2023</strain>
        <tissue evidence="7">Muscle</tissue>
    </source>
</reference>
<dbReference type="InterPro" id="IPR006195">
    <property type="entry name" value="aa-tRNA-synth_II"/>
</dbReference>
<dbReference type="SUPFAM" id="SSF55681">
    <property type="entry name" value="Class II aaRS and biotin synthetases"/>
    <property type="match status" value="1"/>
</dbReference>
<dbReference type="PANTHER" id="PTHR22594:SF34">
    <property type="entry name" value="ASPARAGINE--TRNA LIGASE, MITOCHONDRIAL-RELATED"/>
    <property type="match status" value="1"/>
</dbReference>
<comment type="caution">
    <text evidence="7">The sequence shown here is derived from an EMBL/GenBank/DDBJ whole genome shotgun (WGS) entry which is preliminary data.</text>
</comment>
<dbReference type="AlphaFoldDB" id="A0AAW1ZK90"/>
<dbReference type="GO" id="GO:0005739">
    <property type="term" value="C:mitochondrion"/>
    <property type="evidence" value="ECO:0007669"/>
    <property type="project" value="TreeGrafter"/>
</dbReference>
<keyword evidence="1" id="KW-0436">Ligase</keyword>
<feature type="domain" description="Aminoacyl-transfer RNA synthetases class-II family profile" evidence="6">
    <location>
        <begin position="161"/>
        <end position="442"/>
    </location>
</feature>